<evidence type="ECO:0000256" key="6">
    <source>
        <dbReference type="ARBA" id="ARBA00022723"/>
    </source>
</evidence>
<evidence type="ECO:0000256" key="2">
    <source>
        <dbReference type="ARBA" id="ARBA00001966"/>
    </source>
</evidence>
<evidence type="ECO:0000256" key="8">
    <source>
        <dbReference type="ARBA" id="ARBA00023004"/>
    </source>
</evidence>
<evidence type="ECO:0000259" key="11">
    <source>
        <dbReference type="Pfam" id="PF07992"/>
    </source>
</evidence>
<dbReference type="Gene3D" id="3.20.20.70">
    <property type="entry name" value="Aldolase class I"/>
    <property type="match status" value="1"/>
</dbReference>
<dbReference type="InterPro" id="IPR036188">
    <property type="entry name" value="FAD/NAD-bd_sf"/>
</dbReference>
<dbReference type="Pfam" id="PF00724">
    <property type="entry name" value="Oxidored_FMN"/>
    <property type="match status" value="1"/>
</dbReference>
<dbReference type="PANTHER" id="PTHR42917">
    <property type="entry name" value="2,4-DIENOYL-COA REDUCTASE"/>
    <property type="match status" value="1"/>
</dbReference>
<dbReference type="EMBL" id="BAABGL010000002">
    <property type="protein sequence ID" value="GAA4382854.1"/>
    <property type="molecule type" value="Genomic_DNA"/>
</dbReference>
<dbReference type="SUPFAM" id="SSF51395">
    <property type="entry name" value="FMN-linked oxidoreductases"/>
    <property type="match status" value="1"/>
</dbReference>
<dbReference type="Pfam" id="PF07992">
    <property type="entry name" value="Pyr_redox_2"/>
    <property type="match status" value="1"/>
</dbReference>
<dbReference type="InterPro" id="IPR051793">
    <property type="entry name" value="NADH:flavin_oxidoreductase"/>
</dbReference>
<dbReference type="Proteomes" id="UP001500642">
    <property type="component" value="Unassembled WGS sequence"/>
</dbReference>
<dbReference type="CDD" id="cd04734">
    <property type="entry name" value="OYE_like_3_FMN"/>
    <property type="match status" value="1"/>
</dbReference>
<keyword evidence="5" id="KW-0288">FMN</keyword>
<comment type="caution">
    <text evidence="12">The sequence shown here is derived from an EMBL/GenBank/DDBJ whole genome shotgun (WGS) entry which is preliminary data.</text>
</comment>
<reference evidence="13" key="1">
    <citation type="journal article" date="2019" name="Int. J. Syst. Evol. Microbiol.">
        <title>The Global Catalogue of Microorganisms (GCM) 10K type strain sequencing project: providing services to taxonomists for standard genome sequencing and annotation.</title>
        <authorList>
            <consortium name="The Broad Institute Genomics Platform"/>
            <consortium name="The Broad Institute Genome Sequencing Center for Infectious Disease"/>
            <person name="Wu L."/>
            <person name="Ma J."/>
        </authorList>
    </citation>
    <scope>NUCLEOTIDE SEQUENCE [LARGE SCALE GENOMIC DNA]</scope>
    <source>
        <strain evidence="13">JCM 17808</strain>
    </source>
</reference>
<evidence type="ECO:0000256" key="5">
    <source>
        <dbReference type="ARBA" id="ARBA00022643"/>
    </source>
</evidence>
<dbReference type="SUPFAM" id="SSF51905">
    <property type="entry name" value="FAD/NAD(P)-binding domain"/>
    <property type="match status" value="1"/>
</dbReference>
<dbReference type="PRINTS" id="PR00368">
    <property type="entry name" value="FADPNR"/>
</dbReference>
<dbReference type="Gene3D" id="3.50.50.60">
    <property type="entry name" value="FAD/NAD(P)-binding domain"/>
    <property type="match status" value="1"/>
</dbReference>
<dbReference type="InterPro" id="IPR013785">
    <property type="entry name" value="Aldolase_TIM"/>
</dbReference>
<organism evidence="12 13">
    <name type="scientific">Brevibacterium pityocampae</name>
    <dbReference type="NCBI Taxonomy" id="506594"/>
    <lineage>
        <taxon>Bacteria</taxon>
        <taxon>Bacillati</taxon>
        <taxon>Actinomycetota</taxon>
        <taxon>Actinomycetes</taxon>
        <taxon>Micrococcales</taxon>
        <taxon>Brevibacteriaceae</taxon>
        <taxon>Brevibacterium</taxon>
    </lineage>
</organism>
<evidence type="ECO:0000313" key="13">
    <source>
        <dbReference type="Proteomes" id="UP001500642"/>
    </source>
</evidence>
<evidence type="ECO:0000313" key="12">
    <source>
        <dbReference type="EMBL" id="GAA4382854.1"/>
    </source>
</evidence>
<proteinExistence type="inferred from homology"/>
<evidence type="ECO:0000259" key="10">
    <source>
        <dbReference type="Pfam" id="PF00724"/>
    </source>
</evidence>
<sequence length="702" mass="75097">MSSDILLEPFDLGPLRLRNRIVSTSHEPAYTENGMPTDRYRVYHLEKARDGVGLTMIGGSACVSADSPAAFGNIDLSTDAVVPWLDKLAADCHGAGAAVMIQVTHLGARTSNYAGGWLPVVAPSRYREPQHRAFAKAAEDWDIERIVADYAAAARRVAAAGLDGLELQHYGHLMDAFVSPWLNDREDEYNGSLENRLRFPLMVIDAVRAAVPPDFLVGIRMSVDECRADGLVEDDAVEILQVYAEHGIDFLSLIKGRLDSDRALASTIPGMGTPSAPFLDVCRRIRQRITIPIMHATRIADVPTARHALADGCVDLVGMTRAHLADPHLVEKIAAGQEDDIRPCVGANLCLDSIYVSGAAHCIHNPATGRELTLPQVVPAGEVARPRHVVVVGAGPAGLEAARVCAVRGHRVTVLEAAGEYGGQVRIAARSPRRRDLIGIVDWRWQQALKHGVEFRFSAFADEEMIAGLAPDAVVIATGGLPDSAVAPGERLVHDVWDVMTDQLPRRGRVLVYDDHGLNPALDAVERLAEAGAEVVYASPERMIGIDVGSMNSPAYLEVFGRRGVEVRLAERLADVSRADGRLRATLRNEYSDTDAVFEVDAVVVDHGTIPNAELYTALKPGSRNGGAVDQQALRDPLAARSRKLPVAVRAGGAGSAEGSGGGSEGSGSGAAGYDLFRIGDAVSSRTIHSAILDALRLGLLI</sequence>
<dbReference type="PANTHER" id="PTHR42917:SF2">
    <property type="entry name" value="2,4-DIENOYL-COA REDUCTASE [(2E)-ENOYL-COA-PRODUCING]"/>
    <property type="match status" value="1"/>
</dbReference>
<keyword evidence="9" id="KW-0411">Iron-sulfur</keyword>
<evidence type="ECO:0000256" key="7">
    <source>
        <dbReference type="ARBA" id="ARBA00023002"/>
    </source>
</evidence>
<evidence type="ECO:0000256" key="3">
    <source>
        <dbReference type="ARBA" id="ARBA00011048"/>
    </source>
</evidence>
<comment type="cofactor">
    <cofactor evidence="1">
        <name>FMN</name>
        <dbReference type="ChEBI" id="CHEBI:58210"/>
    </cofactor>
</comment>
<accession>A0ABP8J0Q0</accession>
<keyword evidence="8" id="KW-0408">Iron</keyword>
<feature type="domain" description="NADH:flavin oxidoreductase/NADH oxidase N-terminal" evidence="10">
    <location>
        <begin position="6"/>
        <end position="339"/>
    </location>
</feature>
<keyword evidence="4" id="KW-0285">Flavoprotein</keyword>
<dbReference type="RefSeq" id="WP_345029131.1">
    <property type="nucleotide sequence ID" value="NZ_BAABGL010000002.1"/>
</dbReference>
<name>A0ABP8J0Q0_9MICO</name>
<comment type="cofactor">
    <cofactor evidence="2">
        <name>[4Fe-4S] cluster</name>
        <dbReference type="ChEBI" id="CHEBI:49883"/>
    </cofactor>
</comment>
<keyword evidence="6" id="KW-0479">Metal-binding</keyword>
<evidence type="ECO:0000256" key="1">
    <source>
        <dbReference type="ARBA" id="ARBA00001917"/>
    </source>
</evidence>
<comment type="similarity">
    <text evidence="3">In the N-terminal section; belongs to the NADH:flavin oxidoreductase/NADH oxidase family.</text>
</comment>
<protein>
    <submittedName>
        <fullName evidence="12">NADH:flavin oxidoreductase</fullName>
    </submittedName>
</protein>
<feature type="domain" description="FAD/NAD(P)-binding" evidence="11">
    <location>
        <begin position="388"/>
        <end position="632"/>
    </location>
</feature>
<keyword evidence="13" id="KW-1185">Reference proteome</keyword>
<keyword evidence="7" id="KW-0560">Oxidoreductase</keyword>
<evidence type="ECO:0000256" key="4">
    <source>
        <dbReference type="ARBA" id="ARBA00022630"/>
    </source>
</evidence>
<dbReference type="InterPro" id="IPR023753">
    <property type="entry name" value="FAD/NAD-binding_dom"/>
</dbReference>
<evidence type="ECO:0000256" key="9">
    <source>
        <dbReference type="ARBA" id="ARBA00023014"/>
    </source>
</evidence>
<dbReference type="InterPro" id="IPR001155">
    <property type="entry name" value="OxRdtase_FMN_N"/>
</dbReference>
<gene>
    <name evidence="12" type="ORF">GCM10023167_01830</name>
</gene>
<dbReference type="Gene3D" id="3.40.50.720">
    <property type="entry name" value="NAD(P)-binding Rossmann-like Domain"/>
    <property type="match status" value="1"/>
</dbReference>